<dbReference type="PANTHER" id="PTHR21261">
    <property type="entry name" value="BEAT PROTEIN"/>
    <property type="match status" value="1"/>
</dbReference>
<dbReference type="SUPFAM" id="SSF48726">
    <property type="entry name" value="Immunoglobulin"/>
    <property type="match status" value="1"/>
</dbReference>
<dbReference type="InterPro" id="IPR036179">
    <property type="entry name" value="Ig-like_dom_sf"/>
</dbReference>
<keyword evidence="4" id="KW-1185">Reference proteome</keyword>
<dbReference type="SMART" id="SM00409">
    <property type="entry name" value="IG"/>
    <property type="match status" value="1"/>
</dbReference>
<proteinExistence type="predicted"/>
<dbReference type="PROSITE" id="PS50835">
    <property type="entry name" value="IG_LIKE"/>
    <property type="match status" value="2"/>
</dbReference>
<feature type="transmembrane region" description="Helical" evidence="1">
    <location>
        <begin position="21"/>
        <end position="43"/>
    </location>
</feature>
<feature type="domain" description="Ig-like" evidence="2">
    <location>
        <begin position="179"/>
        <end position="276"/>
    </location>
</feature>
<feature type="domain" description="Ig-like" evidence="2">
    <location>
        <begin position="77"/>
        <end position="168"/>
    </location>
</feature>
<evidence type="ECO:0000259" key="2">
    <source>
        <dbReference type="PROSITE" id="PS50835"/>
    </source>
</evidence>
<dbReference type="InterPro" id="IPR013783">
    <property type="entry name" value="Ig-like_fold"/>
</dbReference>
<dbReference type="Gene3D" id="2.60.40.10">
    <property type="entry name" value="Immunoglobulins"/>
    <property type="match status" value="2"/>
</dbReference>
<dbReference type="Pfam" id="PF07686">
    <property type="entry name" value="V-set"/>
    <property type="match status" value="1"/>
</dbReference>
<keyword evidence="1" id="KW-0812">Transmembrane</keyword>
<reference evidence="3 4" key="1">
    <citation type="submission" date="2023-03" db="EMBL/GenBank/DDBJ databases">
        <title>High-quality genome of Scylla paramamosain provides insights in environmental adaptation.</title>
        <authorList>
            <person name="Zhang L."/>
        </authorList>
    </citation>
    <scope>NUCLEOTIDE SEQUENCE [LARGE SCALE GENOMIC DNA]</scope>
    <source>
        <strain evidence="3">LZ_2023a</strain>
        <tissue evidence="3">Muscle</tissue>
    </source>
</reference>
<protein>
    <recommendedName>
        <fullName evidence="2">Ig-like domain-containing protein</fullName>
    </recommendedName>
</protein>
<gene>
    <name evidence="3" type="ORF">O3P69_013229</name>
</gene>
<dbReference type="Proteomes" id="UP001487740">
    <property type="component" value="Unassembled WGS sequence"/>
</dbReference>
<keyword evidence="1" id="KW-0472">Membrane</keyword>
<dbReference type="EMBL" id="JARAKH010000021">
    <property type="protein sequence ID" value="KAK8393040.1"/>
    <property type="molecule type" value="Genomic_DNA"/>
</dbReference>
<comment type="caution">
    <text evidence="3">The sequence shown here is derived from an EMBL/GenBank/DDBJ whole genome shotgun (WGS) entry which is preliminary data.</text>
</comment>
<sequence>MSTRKISRSIPEAGDGRAGRIIYFLLASLLLLTGQLGLCLSAGEHGRRAVKSRGAKGGGSKYLTLEGVAVPVYKFRGEDAQLECRYERGTDPLYSVKWYKDDNEFYRYVFGRSKPKQTFIIPGVTVDVHRSNTRRVLLKSLTFNSTGVYKCEVSADSPHFHTFEKSGSMVVVELPQQGPVIQGMKSHYRVGDTARLNCTSAKSKPAAELAWYINEEKAVPEMLVEYYPWVHRDGLESRRLGLSFTVDKSHFIMGNLVLKCKATVATVTREEDATISEGEQVILEQREKLVYVRSSASTALPVSLGLLLNLAALAVVGGGRPVT</sequence>
<evidence type="ECO:0000313" key="3">
    <source>
        <dbReference type="EMBL" id="KAK8393040.1"/>
    </source>
</evidence>
<dbReference type="CDD" id="cd00096">
    <property type="entry name" value="Ig"/>
    <property type="match status" value="1"/>
</dbReference>
<dbReference type="FunFam" id="2.60.40.10:FF:000437">
    <property type="entry name" value="Beat-IIIc, isoform A"/>
    <property type="match status" value="1"/>
</dbReference>
<keyword evidence="1" id="KW-1133">Transmembrane helix</keyword>
<dbReference type="InterPro" id="IPR013106">
    <property type="entry name" value="Ig_V-set"/>
</dbReference>
<name>A0AAW0TZB7_SCYPA</name>
<organism evidence="3 4">
    <name type="scientific">Scylla paramamosain</name>
    <name type="common">Mud crab</name>
    <dbReference type="NCBI Taxonomy" id="85552"/>
    <lineage>
        <taxon>Eukaryota</taxon>
        <taxon>Metazoa</taxon>
        <taxon>Ecdysozoa</taxon>
        <taxon>Arthropoda</taxon>
        <taxon>Crustacea</taxon>
        <taxon>Multicrustacea</taxon>
        <taxon>Malacostraca</taxon>
        <taxon>Eumalacostraca</taxon>
        <taxon>Eucarida</taxon>
        <taxon>Decapoda</taxon>
        <taxon>Pleocyemata</taxon>
        <taxon>Brachyura</taxon>
        <taxon>Eubrachyura</taxon>
        <taxon>Portunoidea</taxon>
        <taxon>Portunidae</taxon>
        <taxon>Portuninae</taxon>
        <taxon>Scylla</taxon>
    </lineage>
</organism>
<dbReference type="InterPro" id="IPR007110">
    <property type="entry name" value="Ig-like_dom"/>
</dbReference>
<evidence type="ECO:0000313" key="4">
    <source>
        <dbReference type="Proteomes" id="UP001487740"/>
    </source>
</evidence>
<evidence type="ECO:0000256" key="1">
    <source>
        <dbReference type="SAM" id="Phobius"/>
    </source>
</evidence>
<dbReference type="PANTHER" id="PTHR21261:SF14">
    <property type="entry name" value="BEATEN PATH IV, ISOFORM B"/>
    <property type="match status" value="1"/>
</dbReference>
<dbReference type="InterPro" id="IPR003599">
    <property type="entry name" value="Ig_sub"/>
</dbReference>
<dbReference type="AlphaFoldDB" id="A0AAW0TZB7"/>
<accession>A0AAW0TZB7</accession>